<keyword evidence="2" id="KW-1185">Reference proteome</keyword>
<organism evidence="1 2">
    <name type="scientific">Haloarcula onubensis</name>
    <dbReference type="NCBI Taxonomy" id="2950539"/>
    <lineage>
        <taxon>Archaea</taxon>
        <taxon>Methanobacteriati</taxon>
        <taxon>Methanobacteriota</taxon>
        <taxon>Stenosarchaea group</taxon>
        <taxon>Halobacteria</taxon>
        <taxon>Halobacteriales</taxon>
        <taxon>Haloarculaceae</taxon>
        <taxon>Haloarcula</taxon>
    </lineage>
</organism>
<evidence type="ECO:0000313" key="1">
    <source>
        <dbReference type="EMBL" id="MDS0283516.1"/>
    </source>
</evidence>
<gene>
    <name evidence="1" type="ORF">NDI86_15415</name>
</gene>
<dbReference type="EMBL" id="JAMQOS010000005">
    <property type="protein sequence ID" value="MDS0283516.1"/>
    <property type="molecule type" value="Genomic_DNA"/>
</dbReference>
<comment type="caution">
    <text evidence="1">The sequence shown here is derived from an EMBL/GenBank/DDBJ whole genome shotgun (WGS) entry which is preliminary data.</text>
</comment>
<proteinExistence type="predicted"/>
<accession>A0ABU2FRX3</accession>
<reference evidence="1 2" key="1">
    <citation type="submission" date="2022-06" db="EMBL/GenBank/DDBJ databases">
        <title>Halomicroarcula sp. a new haloarchaeum isolate from saline soil.</title>
        <authorList>
            <person name="Strakova D."/>
            <person name="Galisteo C."/>
            <person name="Sanchez-Porro C."/>
            <person name="Ventosa A."/>
        </authorList>
    </citation>
    <scope>NUCLEOTIDE SEQUENCE [LARGE SCALE GENOMIC DNA]</scope>
    <source>
        <strain evidence="1 2">S3CR25-11</strain>
    </source>
</reference>
<dbReference type="RefSeq" id="WP_310901347.1">
    <property type="nucleotide sequence ID" value="NZ_JAMQOS010000005.1"/>
</dbReference>
<name>A0ABU2FRX3_9EURY</name>
<evidence type="ECO:0000313" key="2">
    <source>
        <dbReference type="Proteomes" id="UP001268864"/>
    </source>
</evidence>
<protein>
    <recommendedName>
        <fullName evidence="3">Transcriptional regulator</fullName>
    </recommendedName>
</protein>
<dbReference type="Proteomes" id="UP001268864">
    <property type="component" value="Unassembled WGS sequence"/>
</dbReference>
<evidence type="ECO:0008006" key="3">
    <source>
        <dbReference type="Google" id="ProtNLM"/>
    </source>
</evidence>
<sequence>MNQALGSVQSFEQFVLLSVVELSADGETPTHSYDVTETAKARMDVLDRPPFGGIERQEVISALGNLAEAGLLAKAETEDAVGKGRPAYELAVEAGDVIESLEDDEDVGPYARSL</sequence>